<evidence type="ECO:0000259" key="1">
    <source>
        <dbReference type="Pfam" id="PF17111"/>
    </source>
</evidence>
<feature type="domain" description="Azaphilone pigments biosynthesis cluster protein L N-terminal" evidence="1">
    <location>
        <begin position="1"/>
        <end position="138"/>
    </location>
</feature>
<name>A0AAX6MFF5_9PEZI</name>
<protein>
    <recommendedName>
        <fullName evidence="1">Azaphilone pigments biosynthesis cluster protein L N-terminal domain-containing protein</fullName>
    </recommendedName>
</protein>
<dbReference type="Proteomes" id="UP001369815">
    <property type="component" value="Unassembled WGS sequence"/>
</dbReference>
<dbReference type="InterPro" id="IPR031348">
    <property type="entry name" value="PigL_N"/>
</dbReference>
<dbReference type="EMBL" id="JBANMG010000007">
    <property type="protein sequence ID" value="KAK6951345.1"/>
    <property type="molecule type" value="Genomic_DNA"/>
</dbReference>
<evidence type="ECO:0000313" key="2">
    <source>
        <dbReference type="EMBL" id="KAK6951345.1"/>
    </source>
</evidence>
<dbReference type="AlphaFoldDB" id="A0AAX6MFF5"/>
<accession>A0AAX6MFF5</accession>
<proteinExistence type="predicted"/>
<sequence length="691" mass="79714">MDPLSISAGAAGFISLGLTTAGGIIKYCKSYRSRDADFTQLMHHAKELESFLSSIQNRTTTQQTPNGDIDSSLQGCRNACDACLGDFKNLNAKYANVRPLQRLTYPFNKTRLDDLRSRLQEFHARLLGLLQLINLDATRDIRSITISESARITRTIESVGRDVQSSLSDARQVVTSTMHTSINQLELSFQRGLGETETHLMSSMDDNHRALSDQVSLITVDQENHLSSFRQYMDHRLSALEKNQQEFFTRALSASARVHSPQDFLNSSTADQRWVRRSVREKINLGMSERSIFDSLWASIQSDVFKALEYHINTDKRAEEIMHIVVESFARQRKELLQMAIRYLPTETIEELELQNEGLLDHKASIVVDALRQQQIPIPTAYKFLKRRSVYHWSGLTARTAQMLFEVGFCKINSTWRGYTTLVVQIEFTKNPEVLLDLASWFKDHGGDFHSRIHVHINNSRFDDITNSNITSYINSPRPPLTIHFLMFRLGELTLPFEPNSFFHPLLPSLFGDEIADSCACYCTARGCTPTSKYLSYILLYTRSYASHRYFTKHVLGAIRWVEPRIPANHKYNVSLEYIRLVAHWYLEMRHTCCRFGTYYRREGCLVGFLEKSEIEEILEEERYLAQQLDTLVAEFEKRFQELNLSLSEFMENYISPRFEEIRKERHKWSAGELQAIHETGVVLDDDDDDA</sequence>
<comment type="caution">
    <text evidence="2">The sequence shown here is derived from an EMBL/GenBank/DDBJ whole genome shotgun (WGS) entry which is preliminary data.</text>
</comment>
<dbReference type="Pfam" id="PF17111">
    <property type="entry name" value="PigL_N"/>
    <property type="match status" value="1"/>
</dbReference>
<organism evidence="2 3">
    <name type="scientific">Daldinia eschscholtzii</name>
    <dbReference type="NCBI Taxonomy" id="292717"/>
    <lineage>
        <taxon>Eukaryota</taxon>
        <taxon>Fungi</taxon>
        <taxon>Dikarya</taxon>
        <taxon>Ascomycota</taxon>
        <taxon>Pezizomycotina</taxon>
        <taxon>Sordariomycetes</taxon>
        <taxon>Xylariomycetidae</taxon>
        <taxon>Xylariales</taxon>
        <taxon>Hypoxylaceae</taxon>
        <taxon>Daldinia</taxon>
    </lineage>
</organism>
<reference evidence="2 3" key="1">
    <citation type="journal article" date="2024" name="Front Chem Biol">
        <title>Unveiling the potential of Daldinia eschscholtzii MFLUCC 19-0629 through bioactivity and bioinformatics studies for enhanced sustainable agriculture production.</title>
        <authorList>
            <person name="Brooks S."/>
            <person name="Weaver J.A."/>
            <person name="Klomchit A."/>
            <person name="Alharthi S.A."/>
            <person name="Onlamun T."/>
            <person name="Nurani R."/>
            <person name="Vong T.K."/>
            <person name="Alberti F."/>
            <person name="Greco C."/>
        </authorList>
    </citation>
    <scope>NUCLEOTIDE SEQUENCE [LARGE SCALE GENOMIC DNA]</scope>
    <source>
        <strain evidence="2">MFLUCC 19-0629</strain>
    </source>
</reference>
<keyword evidence="3" id="KW-1185">Reference proteome</keyword>
<gene>
    <name evidence="2" type="ORF">Daesc_007879</name>
</gene>
<evidence type="ECO:0000313" key="3">
    <source>
        <dbReference type="Proteomes" id="UP001369815"/>
    </source>
</evidence>